<proteinExistence type="predicted"/>
<sequence length="168" mass="19535">MRMERIEQALEQCEAHLSSTSTYGTQIENLLTQSLLVLMYAEFEQKIESLVQERYSSITDSPIKEFIRSCTKTIHGVKTSDMADLLFRFGRTCKERFKERKKGNEPAETSYNNIVTNRHDVAHAQGSHATFREVKRFYEEGHVILDFFREALFSEVYSAKIQLPNVSR</sequence>
<dbReference type="AlphaFoldDB" id="A0A450U0A9"/>
<accession>A0A450U0A9</accession>
<evidence type="ECO:0000259" key="1">
    <source>
        <dbReference type="Pfam" id="PF18735"/>
    </source>
</evidence>
<organism evidence="2">
    <name type="scientific">Candidatus Kentrum sp. FW</name>
    <dbReference type="NCBI Taxonomy" id="2126338"/>
    <lineage>
        <taxon>Bacteria</taxon>
        <taxon>Pseudomonadati</taxon>
        <taxon>Pseudomonadota</taxon>
        <taxon>Gammaproteobacteria</taxon>
        <taxon>Candidatus Kentrum</taxon>
    </lineage>
</organism>
<feature type="domain" description="RiboL-PSP-HEPN" evidence="1">
    <location>
        <begin position="4"/>
        <end position="151"/>
    </location>
</feature>
<dbReference type="EMBL" id="CAADFE010000087">
    <property type="protein sequence ID" value="VFJ75749.1"/>
    <property type="molecule type" value="Genomic_DNA"/>
</dbReference>
<protein>
    <recommendedName>
        <fullName evidence="1">RiboL-PSP-HEPN domain-containing protein</fullName>
    </recommendedName>
</protein>
<gene>
    <name evidence="2" type="ORF">BECKFW1821C_GA0114237_10873</name>
</gene>
<dbReference type="Pfam" id="PF18735">
    <property type="entry name" value="HEPN_RiboL-PSP"/>
    <property type="match status" value="1"/>
</dbReference>
<dbReference type="InterPro" id="IPR041519">
    <property type="entry name" value="HEPN_RiboL-PSP"/>
</dbReference>
<name>A0A450U0A9_9GAMM</name>
<reference evidence="2" key="1">
    <citation type="submission" date="2019-02" db="EMBL/GenBank/DDBJ databases">
        <authorList>
            <person name="Gruber-Vodicka R. H."/>
            <person name="Seah K. B. B."/>
        </authorList>
    </citation>
    <scope>NUCLEOTIDE SEQUENCE</scope>
    <source>
        <strain evidence="2">BECK_BZ131</strain>
    </source>
</reference>
<evidence type="ECO:0000313" key="2">
    <source>
        <dbReference type="EMBL" id="VFJ75749.1"/>
    </source>
</evidence>